<proteinExistence type="predicted"/>
<gene>
    <name evidence="5" type="ORF">DFL_005006</name>
</gene>
<dbReference type="PROSITE" id="PS50082">
    <property type="entry name" value="WD_REPEATS_2"/>
    <property type="match status" value="7"/>
</dbReference>
<organism evidence="5 6">
    <name type="scientific">Arthrobotrys flagrans</name>
    <name type="common">Nematode-trapping fungus</name>
    <name type="synonym">Trichothecium flagrans</name>
    <dbReference type="NCBI Taxonomy" id="97331"/>
    <lineage>
        <taxon>Eukaryota</taxon>
        <taxon>Fungi</taxon>
        <taxon>Dikarya</taxon>
        <taxon>Ascomycota</taxon>
        <taxon>Pezizomycotina</taxon>
        <taxon>Orbiliomycetes</taxon>
        <taxon>Orbiliales</taxon>
        <taxon>Orbiliaceae</taxon>
        <taxon>Arthrobotrys</taxon>
    </lineage>
</organism>
<protein>
    <submittedName>
        <fullName evidence="5">Uncharacterized protein</fullName>
    </submittedName>
</protein>
<feature type="repeat" description="WD" evidence="3">
    <location>
        <begin position="108"/>
        <end position="149"/>
    </location>
</feature>
<keyword evidence="2" id="KW-0677">Repeat</keyword>
<feature type="repeat" description="WD" evidence="3">
    <location>
        <begin position="326"/>
        <end position="362"/>
    </location>
</feature>
<evidence type="ECO:0000256" key="4">
    <source>
        <dbReference type="SAM" id="MobiDB-lite"/>
    </source>
</evidence>
<dbReference type="InterPro" id="IPR052234">
    <property type="entry name" value="U5_snRNP_Component"/>
</dbReference>
<dbReference type="SMART" id="SM00320">
    <property type="entry name" value="WD40"/>
    <property type="match status" value="7"/>
</dbReference>
<evidence type="ECO:0000313" key="6">
    <source>
        <dbReference type="Proteomes" id="UP000283090"/>
    </source>
</evidence>
<dbReference type="InterPro" id="IPR020472">
    <property type="entry name" value="WD40_PAC1"/>
</dbReference>
<name>A0A437A6I1_ARTFL</name>
<dbReference type="Gene3D" id="2.130.10.10">
    <property type="entry name" value="YVTN repeat-like/Quinoprotein amine dehydrogenase"/>
    <property type="match status" value="1"/>
</dbReference>
<evidence type="ECO:0000256" key="3">
    <source>
        <dbReference type="PROSITE-ProRule" id="PRU00221"/>
    </source>
</evidence>
<feature type="repeat" description="WD" evidence="3">
    <location>
        <begin position="150"/>
        <end position="192"/>
    </location>
</feature>
<dbReference type="PRINTS" id="PR00320">
    <property type="entry name" value="GPROTEINBRPT"/>
</dbReference>
<accession>A0A437A6I1</accession>
<evidence type="ECO:0000313" key="5">
    <source>
        <dbReference type="EMBL" id="RVD86745.1"/>
    </source>
</evidence>
<dbReference type="SUPFAM" id="SSF50978">
    <property type="entry name" value="WD40 repeat-like"/>
    <property type="match status" value="1"/>
</dbReference>
<keyword evidence="6" id="KW-1185">Reference proteome</keyword>
<dbReference type="InterPro" id="IPR015943">
    <property type="entry name" value="WD40/YVTN_repeat-like_dom_sf"/>
</dbReference>
<dbReference type="CDD" id="cd00200">
    <property type="entry name" value="WD40"/>
    <property type="match status" value="1"/>
</dbReference>
<dbReference type="AlphaFoldDB" id="A0A437A6I1"/>
<feature type="region of interest" description="Disordered" evidence="4">
    <location>
        <begin position="1"/>
        <end position="38"/>
    </location>
</feature>
<dbReference type="STRING" id="97331.A0A437A6I1"/>
<evidence type="ECO:0000256" key="1">
    <source>
        <dbReference type="ARBA" id="ARBA00022574"/>
    </source>
</evidence>
<dbReference type="GeneID" id="93587317"/>
<dbReference type="OrthoDB" id="1068471at2759"/>
<comment type="caution">
    <text evidence="5">The sequence shown here is derived from an EMBL/GenBank/DDBJ whole genome shotgun (WGS) entry which is preliminary data.</text>
</comment>
<feature type="repeat" description="WD" evidence="3">
    <location>
        <begin position="65"/>
        <end position="97"/>
    </location>
</feature>
<dbReference type="EMBL" id="SAEB01000006">
    <property type="protein sequence ID" value="RVD86745.1"/>
    <property type="molecule type" value="Genomic_DNA"/>
</dbReference>
<dbReference type="InterPro" id="IPR036322">
    <property type="entry name" value="WD40_repeat_dom_sf"/>
</dbReference>
<dbReference type="PANTHER" id="PTHR44006">
    <property type="entry name" value="U5 SMALL NUCLEAR RIBONUCLEOPROTEIN 40 KDA PROTEIN"/>
    <property type="match status" value="1"/>
</dbReference>
<sequence length="362" mass="39253">MSTDKRKAPNDDAYLSSSNQLVKRQKSVPRDAGNAVAISSSTSSSGALIKAVPRTSALQAPIMELTGHSGEVFAVRFDPTGEHIASGSFDRTVLLWNTYGDCINYGEISGHKGAILDLQWSRDGRSIYTATTDSLVVDWDVETGQRIRRHIGHEDIVNAIDISRKGLEIILSGSDDGTIGIWDPRAKEAIDYLETNFPITSVAIGDSGVEIFSGGIENDIKVWDLRKKAVVNNLRGHTDTITSLSVSPDGQSLLSNSMDSTVRTWDIRPFATPDRLLKVFEGAPFGLEKNLVRASWSPKGDKIAAGSGDRTVSVWDSDSKKLLYKLPGHKGTVNDVRFMPGNEPIIVSGSSDRNLLLGELGK</sequence>
<feature type="repeat" description="WD" evidence="3">
    <location>
        <begin position="234"/>
        <end position="268"/>
    </location>
</feature>
<dbReference type="InterPro" id="IPR001680">
    <property type="entry name" value="WD40_rpt"/>
</dbReference>
<dbReference type="RefSeq" id="XP_067492289.1">
    <property type="nucleotide sequence ID" value="XM_067634198.1"/>
</dbReference>
<feature type="repeat" description="WD" evidence="3">
    <location>
        <begin position="199"/>
        <end position="233"/>
    </location>
</feature>
<evidence type="ECO:0000256" key="2">
    <source>
        <dbReference type="ARBA" id="ARBA00022737"/>
    </source>
</evidence>
<dbReference type="GO" id="GO:0071013">
    <property type="term" value="C:catalytic step 2 spliceosome"/>
    <property type="evidence" value="ECO:0007669"/>
    <property type="project" value="TreeGrafter"/>
</dbReference>
<feature type="compositionally biased region" description="Basic and acidic residues" evidence="4">
    <location>
        <begin position="1"/>
        <end position="10"/>
    </location>
</feature>
<reference evidence="5 6" key="1">
    <citation type="submission" date="2019-01" db="EMBL/GenBank/DDBJ databases">
        <title>Intercellular communication is required for trap formation in the nematode-trapping fungus Duddingtonia flagrans.</title>
        <authorList>
            <person name="Youssar L."/>
            <person name="Wernet V."/>
            <person name="Hensel N."/>
            <person name="Hildebrandt H.-G."/>
            <person name="Fischer R."/>
        </authorList>
    </citation>
    <scope>NUCLEOTIDE SEQUENCE [LARGE SCALE GENOMIC DNA]</scope>
    <source>
        <strain evidence="5 6">CBS H-5679</strain>
    </source>
</reference>
<keyword evidence="1 3" id="KW-0853">WD repeat</keyword>
<dbReference type="GO" id="GO:0003723">
    <property type="term" value="F:RNA binding"/>
    <property type="evidence" value="ECO:0007669"/>
    <property type="project" value="TreeGrafter"/>
</dbReference>
<dbReference type="PANTHER" id="PTHR44006:SF1">
    <property type="entry name" value="U5 SMALL NUCLEAR RIBONUCLEOPROTEIN 40 KDA PROTEIN"/>
    <property type="match status" value="1"/>
</dbReference>
<dbReference type="VEuPathDB" id="FungiDB:DFL_005006"/>
<feature type="repeat" description="WD" evidence="3">
    <location>
        <begin position="295"/>
        <end position="325"/>
    </location>
</feature>
<dbReference type="Pfam" id="PF00400">
    <property type="entry name" value="WD40"/>
    <property type="match status" value="6"/>
</dbReference>
<dbReference type="PROSITE" id="PS50294">
    <property type="entry name" value="WD_REPEATS_REGION"/>
    <property type="match status" value="5"/>
</dbReference>
<dbReference type="Proteomes" id="UP000283090">
    <property type="component" value="Unassembled WGS sequence"/>
</dbReference>